<name>A0ABX5Z7W8_9MICO</name>
<reference evidence="2 3" key="1">
    <citation type="submission" date="2019-08" db="EMBL/GenBank/DDBJ databases">
        <title>Dermacoccus abyssi strain HZAU 226, whole genome Nanopore sequencing project.</title>
        <authorList>
            <person name="Guo A."/>
            <person name="Zhang X."/>
            <person name="Ruan Y."/>
            <person name="Liu W."/>
            <person name="Chen Q."/>
            <person name="Gu L."/>
        </authorList>
    </citation>
    <scope>NUCLEOTIDE SEQUENCE [LARGE SCALE GENOMIC DNA]</scope>
    <source>
        <strain evidence="2 3">HZAU 226</strain>
    </source>
</reference>
<sequence length="67" mass="7802">MPSWARTQGFPFRRRPGLRRAPSPWRSRGCRPRPPRRARRRRPAGRRRERAGPRGKAPATHARPSIA</sequence>
<evidence type="ECO:0000313" key="2">
    <source>
        <dbReference type="EMBL" id="QEH92848.1"/>
    </source>
</evidence>
<accession>A0ABX5Z7W8</accession>
<dbReference type="Proteomes" id="UP000323565">
    <property type="component" value="Chromosome"/>
</dbReference>
<protein>
    <submittedName>
        <fullName evidence="2">Uncharacterized protein</fullName>
    </submittedName>
</protein>
<dbReference type="EMBL" id="CP043031">
    <property type="protein sequence ID" value="QEH92848.1"/>
    <property type="molecule type" value="Genomic_DNA"/>
</dbReference>
<feature type="region of interest" description="Disordered" evidence="1">
    <location>
        <begin position="1"/>
        <end position="67"/>
    </location>
</feature>
<evidence type="ECO:0000313" key="3">
    <source>
        <dbReference type="Proteomes" id="UP000323565"/>
    </source>
</evidence>
<keyword evidence="3" id="KW-1185">Reference proteome</keyword>
<organism evidence="2 3">
    <name type="scientific">Dermacoccus abyssi</name>
    <dbReference type="NCBI Taxonomy" id="322596"/>
    <lineage>
        <taxon>Bacteria</taxon>
        <taxon>Bacillati</taxon>
        <taxon>Actinomycetota</taxon>
        <taxon>Actinomycetes</taxon>
        <taxon>Micrococcales</taxon>
        <taxon>Dermacoccaceae</taxon>
        <taxon>Dermacoccus</taxon>
    </lineage>
</organism>
<evidence type="ECO:0000256" key="1">
    <source>
        <dbReference type="SAM" id="MobiDB-lite"/>
    </source>
</evidence>
<feature type="compositionally biased region" description="Basic residues" evidence="1">
    <location>
        <begin position="28"/>
        <end position="49"/>
    </location>
</feature>
<proteinExistence type="predicted"/>
<gene>
    <name evidence="2" type="ORF">FV141_04395</name>
</gene>